<accession>A0ABW2EK85</accession>
<reference evidence="2" key="1">
    <citation type="journal article" date="2019" name="Int. J. Syst. Evol. Microbiol.">
        <title>The Global Catalogue of Microorganisms (GCM) 10K type strain sequencing project: providing services to taxonomists for standard genome sequencing and annotation.</title>
        <authorList>
            <consortium name="The Broad Institute Genomics Platform"/>
            <consortium name="The Broad Institute Genome Sequencing Center for Infectious Disease"/>
            <person name="Wu L."/>
            <person name="Ma J."/>
        </authorList>
    </citation>
    <scope>NUCLEOTIDE SEQUENCE [LARGE SCALE GENOMIC DNA]</scope>
    <source>
        <strain evidence="2">CGMCC 4.1621</strain>
    </source>
</reference>
<dbReference type="RefSeq" id="WP_390217121.1">
    <property type="nucleotide sequence ID" value="NZ_JBHSZV010000030.1"/>
</dbReference>
<dbReference type="EMBL" id="JBHSZV010000030">
    <property type="protein sequence ID" value="MFC7062593.1"/>
    <property type="molecule type" value="Genomic_DNA"/>
</dbReference>
<dbReference type="InterPro" id="IPR019658">
    <property type="entry name" value="DUF2515"/>
</dbReference>
<dbReference type="Pfam" id="PF10720">
    <property type="entry name" value="DUF2515"/>
    <property type="match status" value="1"/>
</dbReference>
<name>A0ABW2EK85_9BACI</name>
<gene>
    <name evidence="1" type="ORF">ACFQIC_12075</name>
</gene>
<comment type="caution">
    <text evidence="1">The sequence shown here is derived from an EMBL/GenBank/DDBJ whole genome shotgun (WGS) entry which is preliminary data.</text>
</comment>
<protein>
    <submittedName>
        <fullName evidence="1">DUF2515 family protein</fullName>
    </submittedName>
</protein>
<dbReference type="Proteomes" id="UP001596410">
    <property type="component" value="Unassembled WGS sequence"/>
</dbReference>
<keyword evidence="2" id="KW-1185">Reference proteome</keyword>
<sequence length="408" mass="48179">MSEIDHVNTNHYNYFPSWFIHSCIYTVSSKGGLTIFKLSRKHIKELRQHLKQSIRQSKQADHLTEDEENLIQSIRSRTQKSNQNNVTRTQAYLDFYLKHQEIHWALLAHLVSRNAGWNMTDLKGEYLPKLLSEKEQKDFFAFLERGNWLIFQDAFPQLLLYEESKKQGRPLFHLLSSMDISAFMEPFWKQFWSQSTKQELTISLIINEQHYIEERVVQNKQFKDTVLDTIMFKLQDVFAFNHILLPYISPVQKNTQFVGGTVHHFSSVEDRITLGKGLYDLLFSEQSRFAQTVDWARSTTHTGSRKDFWPQLFNDVKETAPGHVHELHNSPCSFQPKAPRIYSPSLTTVWQDYTHKKSETGDWFKDKKMLQFVKKPVKVLKGDIQDTYCKRIEELEMAAFTKNRFLNK</sequence>
<organism evidence="1 2">
    <name type="scientific">Halobacillus seohaensis</name>
    <dbReference type="NCBI Taxonomy" id="447421"/>
    <lineage>
        <taxon>Bacteria</taxon>
        <taxon>Bacillati</taxon>
        <taxon>Bacillota</taxon>
        <taxon>Bacilli</taxon>
        <taxon>Bacillales</taxon>
        <taxon>Bacillaceae</taxon>
        <taxon>Halobacillus</taxon>
    </lineage>
</organism>
<evidence type="ECO:0000313" key="1">
    <source>
        <dbReference type="EMBL" id="MFC7062593.1"/>
    </source>
</evidence>
<evidence type="ECO:0000313" key="2">
    <source>
        <dbReference type="Proteomes" id="UP001596410"/>
    </source>
</evidence>
<proteinExistence type="predicted"/>